<dbReference type="CDD" id="cd09277">
    <property type="entry name" value="RNase_HI_bacteria_like"/>
    <property type="match status" value="1"/>
</dbReference>
<dbReference type="InterPro" id="IPR050092">
    <property type="entry name" value="RNase_H"/>
</dbReference>
<evidence type="ECO:0000256" key="2">
    <source>
        <dbReference type="ARBA" id="ARBA00001946"/>
    </source>
</evidence>
<dbReference type="SUPFAM" id="SSF53098">
    <property type="entry name" value="Ribonuclease H-like"/>
    <property type="match status" value="1"/>
</dbReference>
<evidence type="ECO:0000256" key="5">
    <source>
        <dbReference type="ARBA" id="ARBA00022722"/>
    </source>
</evidence>
<dbReference type="GO" id="GO:0004523">
    <property type="term" value="F:RNA-DNA hybrid ribonuclease activity"/>
    <property type="evidence" value="ECO:0007669"/>
    <property type="project" value="UniProtKB-EC"/>
</dbReference>
<evidence type="ECO:0000256" key="4">
    <source>
        <dbReference type="ARBA" id="ARBA00012180"/>
    </source>
</evidence>
<evidence type="ECO:0000313" key="11">
    <source>
        <dbReference type="EMBL" id="MEB3429029.1"/>
    </source>
</evidence>
<dbReference type="PANTHER" id="PTHR10642">
    <property type="entry name" value="RIBONUCLEASE H1"/>
    <property type="match status" value="1"/>
</dbReference>
<dbReference type="InterPro" id="IPR012337">
    <property type="entry name" value="RNaseH-like_sf"/>
</dbReference>
<keyword evidence="5" id="KW-0540">Nuclease</keyword>
<dbReference type="Gene3D" id="3.40.970.10">
    <property type="entry name" value="Ribonuclease H1, N-terminal domain"/>
    <property type="match status" value="1"/>
</dbReference>
<name>A0AAW9MWY5_9FIRM</name>
<comment type="similarity">
    <text evidence="3">Belongs to the RNase H family.</text>
</comment>
<keyword evidence="9" id="KW-0460">Magnesium</keyword>
<dbReference type="InterPro" id="IPR036397">
    <property type="entry name" value="RNaseH_sf"/>
</dbReference>
<proteinExistence type="inferred from homology"/>
<evidence type="ECO:0000313" key="12">
    <source>
        <dbReference type="Proteomes" id="UP001357733"/>
    </source>
</evidence>
<dbReference type="Pfam" id="PF00075">
    <property type="entry name" value="RNase_H"/>
    <property type="match status" value="1"/>
</dbReference>
<evidence type="ECO:0000256" key="9">
    <source>
        <dbReference type="ARBA" id="ARBA00022842"/>
    </source>
</evidence>
<dbReference type="SUPFAM" id="SSF55658">
    <property type="entry name" value="L9 N-domain-like"/>
    <property type="match status" value="1"/>
</dbReference>
<evidence type="ECO:0000256" key="1">
    <source>
        <dbReference type="ARBA" id="ARBA00000077"/>
    </source>
</evidence>
<feature type="domain" description="RNase H type-1" evidence="10">
    <location>
        <begin position="82"/>
        <end position="217"/>
    </location>
</feature>
<comment type="catalytic activity">
    <reaction evidence="1">
        <text>Endonucleolytic cleavage to 5'-phosphomonoester.</text>
        <dbReference type="EC" id="3.1.26.4"/>
    </reaction>
</comment>
<dbReference type="AlphaFoldDB" id="A0AAW9MWY5"/>
<keyword evidence="6" id="KW-0479">Metal-binding</keyword>
<evidence type="ECO:0000256" key="7">
    <source>
        <dbReference type="ARBA" id="ARBA00022759"/>
    </source>
</evidence>
<keyword evidence="8" id="KW-0378">Hydrolase</keyword>
<reference evidence="11 12" key="1">
    <citation type="submission" date="2024-01" db="EMBL/GenBank/DDBJ databases">
        <title>Complete genome sequence of Citroniella saccharovorans strain M6.X9, isolated from human fecal sample.</title>
        <authorList>
            <person name="Cheng G."/>
            <person name="Westerholm M."/>
            <person name="Schnurer A."/>
        </authorList>
    </citation>
    <scope>NUCLEOTIDE SEQUENCE [LARGE SCALE GENOMIC DNA]</scope>
    <source>
        <strain evidence="11 12">DSM 29873</strain>
    </source>
</reference>
<evidence type="ECO:0000256" key="8">
    <source>
        <dbReference type="ARBA" id="ARBA00022801"/>
    </source>
</evidence>
<dbReference type="EMBL" id="JAYKOT010000003">
    <property type="protein sequence ID" value="MEB3429029.1"/>
    <property type="molecule type" value="Genomic_DNA"/>
</dbReference>
<keyword evidence="12" id="KW-1185">Reference proteome</keyword>
<dbReference type="RefSeq" id="WP_324619145.1">
    <property type="nucleotide sequence ID" value="NZ_JAYKOT010000003.1"/>
</dbReference>
<dbReference type="GO" id="GO:0043137">
    <property type="term" value="P:DNA replication, removal of RNA primer"/>
    <property type="evidence" value="ECO:0007669"/>
    <property type="project" value="TreeGrafter"/>
</dbReference>
<evidence type="ECO:0000256" key="3">
    <source>
        <dbReference type="ARBA" id="ARBA00005300"/>
    </source>
</evidence>
<dbReference type="InterPro" id="IPR011320">
    <property type="entry name" value="RNase_H1_N"/>
</dbReference>
<dbReference type="PANTHER" id="PTHR10642:SF26">
    <property type="entry name" value="RIBONUCLEASE H1"/>
    <property type="match status" value="1"/>
</dbReference>
<dbReference type="EC" id="3.1.26.4" evidence="4"/>
<dbReference type="InterPro" id="IPR009027">
    <property type="entry name" value="Ribosomal_bL9/RNase_H1_N"/>
</dbReference>
<dbReference type="GO" id="GO:0003676">
    <property type="term" value="F:nucleic acid binding"/>
    <property type="evidence" value="ECO:0007669"/>
    <property type="project" value="InterPro"/>
</dbReference>
<dbReference type="Gene3D" id="3.30.420.10">
    <property type="entry name" value="Ribonuclease H-like superfamily/Ribonuclease H"/>
    <property type="match status" value="1"/>
</dbReference>
<dbReference type="Proteomes" id="UP001357733">
    <property type="component" value="Unassembled WGS sequence"/>
</dbReference>
<keyword evidence="7" id="KW-0255">Endonuclease</keyword>
<evidence type="ECO:0000256" key="6">
    <source>
        <dbReference type="ARBA" id="ARBA00022723"/>
    </source>
</evidence>
<accession>A0AAW9MWY5</accession>
<dbReference type="PROSITE" id="PS50879">
    <property type="entry name" value="RNASE_H_1"/>
    <property type="match status" value="1"/>
</dbReference>
<dbReference type="Pfam" id="PF01693">
    <property type="entry name" value="Cauli_VI"/>
    <property type="match status" value="1"/>
</dbReference>
<dbReference type="InterPro" id="IPR002156">
    <property type="entry name" value="RNaseH_domain"/>
</dbReference>
<gene>
    <name evidence="11" type="ORF">VLK81_03155</name>
</gene>
<dbReference type="GO" id="GO:0046872">
    <property type="term" value="F:metal ion binding"/>
    <property type="evidence" value="ECO:0007669"/>
    <property type="project" value="UniProtKB-KW"/>
</dbReference>
<dbReference type="InterPro" id="IPR037056">
    <property type="entry name" value="RNase_H1_N_sf"/>
</dbReference>
<protein>
    <recommendedName>
        <fullName evidence="4">ribonuclease H</fullName>
        <ecNumber evidence="4">3.1.26.4</ecNumber>
    </recommendedName>
</protein>
<comment type="cofactor">
    <cofactor evidence="2">
        <name>Mg(2+)</name>
        <dbReference type="ChEBI" id="CHEBI:18420"/>
    </cofactor>
</comment>
<dbReference type="FunFam" id="3.40.970.10:FF:000001">
    <property type="entry name" value="Ribonuclease H1"/>
    <property type="match status" value="1"/>
</dbReference>
<evidence type="ECO:0000259" key="10">
    <source>
        <dbReference type="PROSITE" id="PS50879"/>
    </source>
</evidence>
<sequence>MAPKKYYAVAKGRLTGIFTSWDECKKQVDGFSAPIYKSFKSLEEAKEFLDKNMASTNSDRIALFGSNNSFEREINELYKKLDEKEALAFVDGSFLKNEKSAGYGLVYVKKGSYKLVSENAVGDLSLRNVLGEILAAMEAVKLAIEDGLDKISIYYDYTGLEYWANGSWKRNNSLTKTYFEFMQEAKKQIKIEFFKVEAHKGIILNEKADSLAKAGALKK</sequence>
<organism evidence="11 12">
    <name type="scientific">Citroniella saccharovorans</name>
    <dbReference type="NCBI Taxonomy" id="2053367"/>
    <lineage>
        <taxon>Bacteria</taxon>
        <taxon>Bacillati</taxon>
        <taxon>Bacillota</taxon>
        <taxon>Tissierellia</taxon>
        <taxon>Tissierellales</taxon>
        <taxon>Peptoniphilaceae</taxon>
        <taxon>Citroniella</taxon>
    </lineage>
</organism>
<comment type="caution">
    <text evidence="11">The sequence shown here is derived from an EMBL/GenBank/DDBJ whole genome shotgun (WGS) entry which is preliminary data.</text>
</comment>